<feature type="compositionally biased region" description="Low complexity" evidence="17">
    <location>
        <begin position="287"/>
        <end position="303"/>
    </location>
</feature>
<dbReference type="FunFam" id="1.10.340.70:FF:000001">
    <property type="entry name" value="Retrovirus-related Pol polyprotein from transposon gypsy-like Protein"/>
    <property type="match status" value="1"/>
</dbReference>
<dbReference type="PROSITE" id="PS50158">
    <property type="entry name" value="ZF_CCHC"/>
    <property type="match status" value="1"/>
</dbReference>
<evidence type="ECO:0000313" key="22">
    <source>
        <dbReference type="Proteomes" id="UP001341281"/>
    </source>
</evidence>
<dbReference type="Gene3D" id="3.10.10.10">
    <property type="entry name" value="HIV Type 1 Reverse Transcriptase, subunit A, domain 1"/>
    <property type="match status" value="1"/>
</dbReference>
<dbReference type="SMART" id="SM00343">
    <property type="entry name" value="ZnF_C2HC"/>
    <property type="match status" value="1"/>
</dbReference>
<keyword evidence="10" id="KW-0460">Magnesium</keyword>
<dbReference type="Pfam" id="PF17921">
    <property type="entry name" value="Integrase_H2C2"/>
    <property type="match status" value="1"/>
</dbReference>
<dbReference type="InterPro" id="IPR043502">
    <property type="entry name" value="DNA/RNA_pol_sf"/>
</dbReference>
<accession>A0AAQ3UQX4</accession>
<dbReference type="InterPro" id="IPR036875">
    <property type="entry name" value="Znf_CCHC_sf"/>
</dbReference>
<dbReference type="InterPro" id="IPR023780">
    <property type="entry name" value="Chromo_domain"/>
</dbReference>
<dbReference type="Pfam" id="PF00078">
    <property type="entry name" value="RVT_1"/>
    <property type="match status" value="1"/>
</dbReference>
<dbReference type="CDD" id="cd01647">
    <property type="entry name" value="RT_LTR"/>
    <property type="match status" value="1"/>
</dbReference>
<keyword evidence="11" id="KW-0229">DNA integration</keyword>
<dbReference type="FunFam" id="3.30.70.270:FF:000020">
    <property type="entry name" value="Transposon Tf2-6 polyprotein-like Protein"/>
    <property type="match status" value="1"/>
</dbReference>
<dbReference type="InterPro" id="IPR021109">
    <property type="entry name" value="Peptidase_aspartic_dom_sf"/>
</dbReference>
<keyword evidence="22" id="KW-1185">Reference proteome</keyword>
<organism evidence="21 22">
    <name type="scientific">Paspalum notatum var. saurae</name>
    <dbReference type="NCBI Taxonomy" id="547442"/>
    <lineage>
        <taxon>Eukaryota</taxon>
        <taxon>Viridiplantae</taxon>
        <taxon>Streptophyta</taxon>
        <taxon>Embryophyta</taxon>
        <taxon>Tracheophyta</taxon>
        <taxon>Spermatophyta</taxon>
        <taxon>Magnoliopsida</taxon>
        <taxon>Liliopsida</taxon>
        <taxon>Poales</taxon>
        <taxon>Poaceae</taxon>
        <taxon>PACMAD clade</taxon>
        <taxon>Panicoideae</taxon>
        <taxon>Andropogonodae</taxon>
        <taxon>Paspaleae</taxon>
        <taxon>Paspalinae</taxon>
        <taxon>Paspalum</taxon>
    </lineage>
</organism>
<evidence type="ECO:0000256" key="16">
    <source>
        <dbReference type="PROSITE-ProRule" id="PRU00047"/>
    </source>
</evidence>
<dbReference type="PANTHER" id="PTHR37984">
    <property type="entry name" value="PROTEIN CBG26694"/>
    <property type="match status" value="1"/>
</dbReference>
<evidence type="ECO:0000259" key="20">
    <source>
        <dbReference type="PROSITE" id="PS50994"/>
    </source>
</evidence>
<keyword evidence="18" id="KW-1133">Transmembrane helix</keyword>
<dbReference type="Gene3D" id="3.30.70.270">
    <property type="match status" value="2"/>
</dbReference>
<evidence type="ECO:0000256" key="4">
    <source>
        <dbReference type="ARBA" id="ARBA00022695"/>
    </source>
</evidence>
<evidence type="ECO:0000256" key="13">
    <source>
        <dbReference type="ARBA" id="ARBA00022932"/>
    </source>
</evidence>
<sequence length="1504" mass="170239">RGTGESLACAIPRTETWSYREAQGRLGVDSWRADLMVTPPETSAQGATHGAPPPSELATQVAEQLINLIAQEQQWCDPQEINYTDFAALQPPIFTTAIGPLDADDWLRIIESKFSLLPRLTEQQKARFAAQCLHGPSGAWCASYLAMQLAGHQVTWDEFRAAFQAHYLPPSLIELKQWEFRTLQQGSMSAFIHLSQYSPEDVDTDPHRAARLLGGFDPTLLTHLGRRYDSFTQLIDAAIDMEHRLHKAYEDQERKRLASQPPSSSSQWQRVRHQSPLQICYLEEPQQQEQHSGAQQHMSSCSAPPHPPASVPPSKPSTGYPCFKCGKAGHFSRTCHSHRKTPRLVPTGGGKRSAPKMGQLHYSQLEQVLEILPQLGIDIVLGMEWLKQHNAMIDIGSRTVQLHSSNGTDVIIHMPLHKHVSHTVNVAEAQTVAQALAKIPVACDYRDVFLEELPGLPPDRDVEFSIELVPGTAPVSRRPYRMAPNELKELKVQLQEQLNKGFICPSSSPWGCPALFIEKKDQSGKKLCVDYRPLNAVTVKNKYPLPHIDISLGEPLFSLRLTLGPGSANSGSGYHQIKIREEDIPKTAFSTRYGLYEYLVISFGLTNAPAFFMYMMNSVFMNELDKFVVVFIDDILVYSKNKNEHEEHLRIVLSRLREHKLYAKFNKCAFWLKEVAFLGHMKGVVVDPSKVEDVLKWKQPSTVTEIRSFLGLAGYYRRFIKYFSKIAKPMTPKCEEAFQTLKKLLTSAPVLAQPDIAKPFDVYCDASGSGLGCVLMQEGRVIAYVSCQLRKHEVNYPTHDLELLAVVHALKKWRHYLLRNTCHIYTDHMSLKYIFTQPEINMRQRRWLELIKDYDMDIHYHPGKANVVADALSRKAHCNAIEARPTARHAELYSLIIEPTIKDQIIAAQKNDKGTAHIRDEINEKKKACFKLDEEGVLWFKKRLVVPKDMELRKKILDEAHTSMFTMHPGSNKTYQDLKQKFWWTRMKREIGKYMSECDVCQRVKPDHLKPAGMLQPLAVPAWKREDIHMDFIVGLPRTPKGYDSIWVIIDRFTKSAHFIPMKTIYHAKTYAEIYIARIVSLHSLPQTITSDRGSLFVSRFWEHLQTALGTTLIQSSAYHPQTSGQVERVNKILEDMLRACALTYSTKWDECLPLVEFAYNNSYQKSLEMALFEALYGRRCRTPLNWSEPGKRVTFGLDLVTQDEEQKSYSDRRRRPLVIEKDDHVYLRVSPMKGVHRIGVKGKLALRYVGPFKITEQCGPVAYRLELPPHLVAVHDVFHVSQLKKCLRVREEVIDTSQIQIGPYLTYEEKPIKILDHKQRSTRRKTINFYKVQWSNHSEEEATWEQEEYLRTKYPSCLPSTSNDLVADLITKEAESSMPDDLLLTIIIAVGAGVAGAAVAVTQAGEESTISLLGVLLVLLHELHLAEVRSLLLVALVLALLLVGGVLTLVLVITLASGVLLLSSPLGAVGDEVVRLPTLVALELVTSSAAHPVGIEALELVEE</sequence>
<dbReference type="GO" id="GO:0003964">
    <property type="term" value="F:RNA-directed DNA polymerase activity"/>
    <property type="evidence" value="ECO:0007669"/>
    <property type="project" value="UniProtKB-KW"/>
</dbReference>
<dbReference type="InterPro" id="IPR041373">
    <property type="entry name" value="RT_RNaseH"/>
</dbReference>
<feature type="compositionally biased region" description="Pro residues" evidence="17">
    <location>
        <begin position="304"/>
        <end position="315"/>
    </location>
</feature>
<evidence type="ECO:0000259" key="19">
    <source>
        <dbReference type="PROSITE" id="PS50158"/>
    </source>
</evidence>
<evidence type="ECO:0000256" key="3">
    <source>
        <dbReference type="ARBA" id="ARBA00022679"/>
    </source>
</evidence>
<dbReference type="InterPro" id="IPR001584">
    <property type="entry name" value="Integrase_cat-core"/>
</dbReference>
<dbReference type="SUPFAM" id="SSF54160">
    <property type="entry name" value="Chromo domain-like"/>
    <property type="match status" value="1"/>
</dbReference>
<evidence type="ECO:0000256" key="9">
    <source>
        <dbReference type="ARBA" id="ARBA00022801"/>
    </source>
</evidence>
<dbReference type="InterPro" id="IPR000477">
    <property type="entry name" value="RT_dom"/>
</dbReference>
<feature type="domain" description="CCHC-type" evidence="19">
    <location>
        <begin position="322"/>
        <end position="335"/>
    </location>
</feature>
<reference evidence="21 22" key="1">
    <citation type="submission" date="2024-02" db="EMBL/GenBank/DDBJ databases">
        <title>High-quality chromosome-scale genome assembly of Pensacola bahiagrass (Paspalum notatum Flugge var. saurae).</title>
        <authorList>
            <person name="Vega J.M."/>
            <person name="Podio M."/>
            <person name="Orjuela J."/>
            <person name="Siena L.A."/>
            <person name="Pessino S.C."/>
            <person name="Combes M.C."/>
            <person name="Mariac C."/>
            <person name="Albertini E."/>
            <person name="Pupilli F."/>
            <person name="Ortiz J.P.A."/>
            <person name="Leblanc O."/>
        </authorList>
    </citation>
    <scope>NUCLEOTIDE SEQUENCE [LARGE SCALE GENOMIC DNA]</scope>
    <source>
        <strain evidence="21">R1</strain>
        <tissue evidence="21">Leaf</tissue>
    </source>
</reference>
<dbReference type="SUPFAM" id="SSF56672">
    <property type="entry name" value="DNA/RNA polymerases"/>
    <property type="match status" value="1"/>
</dbReference>
<keyword evidence="3" id="KW-0808">Transferase</keyword>
<keyword evidence="18" id="KW-0472">Membrane</keyword>
<keyword evidence="16" id="KW-0863">Zinc-finger</keyword>
<dbReference type="GO" id="GO:0003887">
    <property type="term" value="F:DNA-directed DNA polymerase activity"/>
    <property type="evidence" value="ECO:0007669"/>
    <property type="project" value="UniProtKB-KW"/>
</dbReference>
<keyword evidence="14" id="KW-0238">DNA-binding</keyword>
<evidence type="ECO:0000256" key="8">
    <source>
        <dbReference type="ARBA" id="ARBA00022759"/>
    </source>
</evidence>
<keyword evidence="6" id="KW-0479">Metal-binding</keyword>
<feature type="region of interest" description="Disordered" evidence="17">
    <location>
        <begin position="250"/>
        <end position="271"/>
    </location>
</feature>
<protein>
    <recommendedName>
        <fullName evidence="1">RNA-directed DNA polymerase</fullName>
        <ecNumber evidence="1">2.7.7.49</ecNumber>
    </recommendedName>
</protein>
<dbReference type="Gene3D" id="1.10.340.70">
    <property type="match status" value="1"/>
</dbReference>
<feature type="non-terminal residue" evidence="21">
    <location>
        <position position="1504"/>
    </location>
</feature>
<feature type="domain" description="Integrase catalytic" evidence="20">
    <location>
        <begin position="1017"/>
        <end position="1192"/>
    </location>
</feature>
<dbReference type="GO" id="GO:0006508">
    <property type="term" value="P:proteolysis"/>
    <property type="evidence" value="ECO:0007669"/>
    <property type="project" value="UniProtKB-KW"/>
</dbReference>
<keyword evidence="8" id="KW-0255">Endonuclease</keyword>
<evidence type="ECO:0000256" key="17">
    <source>
        <dbReference type="SAM" id="MobiDB-lite"/>
    </source>
</evidence>
<dbReference type="EMBL" id="CP144754">
    <property type="protein sequence ID" value="WVZ97053.1"/>
    <property type="molecule type" value="Genomic_DNA"/>
</dbReference>
<evidence type="ECO:0000256" key="2">
    <source>
        <dbReference type="ARBA" id="ARBA00022670"/>
    </source>
</evidence>
<proteinExistence type="predicted"/>
<dbReference type="Gene3D" id="2.40.70.10">
    <property type="entry name" value="Acid Proteases"/>
    <property type="match status" value="1"/>
</dbReference>
<dbReference type="InterPro" id="IPR043128">
    <property type="entry name" value="Rev_trsase/Diguanyl_cyclase"/>
</dbReference>
<feature type="region of interest" description="Disordered" evidence="17">
    <location>
        <begin position="285"/>
        <end position="316"/>
    </location>
</feature>
<evidence type="ECO:0000256" key="11">
    <source>
        <dbReference type="ARBA" id="ARBA00022908"/>
    </source>
</evidence>
<evidence type="ECO:0000313" key="21">
    <source>
        <dbReference type="EMBL" id="WVZ97053.1"/>
    </source>
</evidence>
<dbReference type="InterPro" id="IPR036397">
    <property type="entry name" value="RNaseH_sf"/>
</dbReference>
<dbReference type="PROSITE" id="PS50994">
    <property type="entry name" value="INTEGRASE"/>
    <property type="match status" value="1"/>
</dbReference>
<dbReference type="SUPFAM" id="SSF57756">
    <property type="entry name" value="Retrovirus zinc finger-like domains"/>
    <property type="match status" value="1"/>
</dbReference>
<keyword evidence="5" id="KW-0540">Nuclease</keyword>
<keyword evidence="7" id="KW-0064">Aspartyl protease</keyword>
<dbReference type="GO" id="GO:0015074">
    <property type="term" value="P:DNA integration"/>
    <property type="evidence" value="ECO:0007669"/>
    <property type="project" value="UniProtKB-KW"/>
</dbReference>
<dbReference type="Pfam" id="PF03732">
    <property type="entry name" value="Retrotrans_gag"/>
    <property type="match status" value="1"/>
</dbReference>
<evidence type="ECO:0000256" key="6">
    <source>
        <dbReference type="ARBA" id="ARBA00022723"/>
    </source>
</evidence>
<dbReference type="GO" id="GO:0004190">
    <property type="term" value="F:aspartic-type endopeptidase activity"/>
    <property type="evidence" value="ECO:0007669"/>
    <property type="project" value="UniProtKB-KW"/>
</dbReference>
<evidence type="ECO:0000256" key="10">
    <source>
        <dbReference type="ARBA" id="ARBA00022842"/>
    </source>
</evidence>
<evidence type="ECO:0000256" key="5">
    <source>
        <dbReference type="ARBA" id="ARBA00022722"/>
    </source>
</evidence>
<name>A0AAQ3UQX4_PASNO</name>
<evidence type="ECO:0000256" key="15">
    <source>
        <dbReference type="ARBA" id="ARBA00023172"/>
    </source>
</evidence>
<keyword evidence="18" id="KW-0812">Transmembrane</keyword>
<dbReference type="Pfam" id="PF24626">
    <property type="entry name" value="SH3_Tf2-1"/>
    <property type="match status" value="1"/>
</dbReference>
<dbReference type="Pfam" id="PF00385">
    <property type="entry name" value="Chromo"/>
    <property type="match status" value="1"/>
</dbReference>
<dbReference type="GO" id="GO:0003677">
    <property type="term" value="F:DNA binding"/>
    <property type="evidence" value="ECO:0007669"/>
    <property type="project" value="UniProtKB-KW"/>
</dbReference>
<dbReference type="PANTHER" id="PTHR37984:SF5">
    <property type="entry name" value="PROTEIN NYNRIN-LIKE"/>
    <property type="match status" value="1"/>
</dbReference>
<feature type="region of interest" description="Disordered" evidence="17">
    <location>
        <begin position="334"/>
        <end position="355"/>
    </location>
</feature>
<dbReference type="EC" id="2.7.7.49" evidence="1"/>
<dbReference type="InterPro" id="IPR050951">
    <property type="entry name" value="Retrovirus_Pol_polyprotein"/>
</dbReference>
<dbReference type="Pfam" id="PF17917">
    <property type="entry name" value="RT_RNaseH"/>
    <property type="match status" value="1"/>
</dbReference>
<dbReference type="GO" id="GO:0008270">
    <property type="term" value="F:zinc ion binding"/>
    <property type="evidence" value="ECO:0007669"/>
    <property type="project" value="UniProtKB-KW"/>
</dbReference>
<feature type="transmembrane region" description="Helical" evidence="18">
    <location>
        <begin position="1383"/>
        <end position="1403"/>
    </location>
</feature>
<dbReference type="InterPro" id="IPR005162">
    <property type="entry name" value="Retrotrans_gag_dom"/>
</dbReference>
<dbReference type="Proteomes" id="UP001341281">
    <property type="component" value="Chromosome 10"/>
</dbReference>
<keyword evidence="2" id="KW-0645">Protease</keyword>
<keyword evidence="16" id="KW-0862">Zinc</keyword>
<evidence type="ECO:0000256" key="1">
    <source>
        <dbReference type="ARBA" id="ARBA00012493"/>
    </source>
</evidence>
<dbReference type="Gene3D" id="3.30.420.10">
    <property type="entry name" value="Ribonuclease H-like superfamily/Ribonuclease H"/>
    <property type="match status" value="1"/>
</dbReference>
<dbReference type="Pfam" id="PF08284">
    <property type="entry name" value="RVP_2"/>
    <property type="match status" value="1"/>
</dbReference>
<keyword evidence="15" id="KW-0233">DNA recombination</keyword>
<keyword evidence="13" id="KW-0239">DNA-directed DNA polymerase</keyword>
<keyword evidence="4" id="KW-0548">Nucleotidyltransferase</keyword>
<evidence type="ECO:0000256" key="7">
    <source>
        <dbReference type="ARBA" id="ARBA00022750"/>
    </source>
</evidence>
<evidence type="ECO:0000256" key="18">
    <source>
        <dbReference type="SAM" id="Phobius"/>
    </source>
</evidence>
<dbReference type="FunFam" id="3.10.20.370:FF:000001">
    <property type="entry name" value="Retrovirus-related Pol polyprotein from transposon 17.6-like protein"/>
    <property type="match status" value="1"/>
</dbReference>
<dbReference type="GO" id="GO:0004519">
    <property type="term" value="F:endonuclease activity"/>
    <property type="evidence" value="ECO:0007669"/>
    <property type="project" value="UniProtKB-KW"/>
</dbReference>
<dbReference type="SUPFAM" id="SSF53098">
    <property type="entry name" value="Ribonuclease H-like"/>
    <property type="match status" value="1"/>
</dbReference>
<dbReference type="InterPro" id="IPR056924">
    <property type="entry name" value="SH3_Tf2-1"/>
</dbReference>
<dbReference type="InterPro" id="IPR001878">
    <property type="entry name" value="Znf_CCHC"/>
</dbReference>
<dbReference type="InterPro" id="IPR012337">
    <property type="entry name" value="RNaseH-like_sf"/>
</dbReference>
<dbReference type="Gene3D" id="2.40.50.40">
    <property type="match status" value="1"/>
</dbReference>
<dbReference type="InterPro" id="IPR041588">
    <property type="entry name" value="Integrase_H2C2"/>
</dbReference>
<feature type="transmembrane region" description="Helical" evidence="18">
    <location>
        <begin position="1433"/>
        <end position="1457"/>
    </location>
</feature>
<evidence type="ECO:0000256" key="14">
    <source>
        <dbReference type="ARBA" id="ARBA00023125"/>
    </source>
</evidence>
<keyword evidence="9" id="KW-0378">Hydrolase</keyword>
<dbReference type="FunFam" id="3.30.70.270:FF:000003">
    <property type="entry name" value="Transposon Ty3-G Gag-Pol polyprotein"/>
    <property type="match status" value="1"/>
</dbReference>
<keyword evidence="12" id="KW-0695">RNA-directed DNA polymerase</keyword>
<gene>
    <name evidence="21" type="ORF">U9M48_042617</name>
</gene>
<dbReference type="CDD" id="cd09274">
    <property type="entry name" value="RNase_HI_RT_Ty3"/>
    <property type="match status" value="1"/>
</dbReference>
<evidence type="ECO:0000256" key="12">
    <source>
        <dbReference type="ARBA" id="ARBA00022918"/>
    </source>
</evidence>
<dbReference type="GO" id="GO:0006310">
    <property type="term" value="P:DNA recombination"/>
    <property type="evidence" value="ECO:0007669"/>
    <property type="project" value="UniProtKB-KW"/>
</dbReference>
<dbReference type="InterPro" id="IPR016197">
    <property type="entry name" value="Chromo-like_dom_sf"/>
</dbReference>